<organism evidence="1 2">
    <name type="scientific">Opisthorchis viverrini</name>
    <name type="common">Southeast Asian liver fluke</name>
    <dbReference type="NCBI Taxonomy" id="6198"/>
    <lineage>
        <taxon>Eukaryota</taxon>
        <taxon>Metazoa</taxon>
        <taxon>Spiralia</taxon>
        <taxon>Lophotrochozoa</taxon>
        <taxon>Platyhelminthes</taxon>
        <taxon>Trematoda</taxon>
        <taxon>Digenea</taxon>
        <taxon>Opisthorchiida</taxon>
        <taxon>Opisthorchiata</taxon>
        <taxon>Opisthorchiidae</taxon>
        <taxon>Opisthorchis</taxon>
    </lineage>
</organism>
<evidence type="ECO:0000313" key="1">
    <source>
        <dbReference type="EMBL" id="OON22815.1"/>
    </source>
</evidence>
<evidence type="ECO:0000313" key="2">
    <source>
        <dbReference type="Proteomes" id="UP000243686"/>
    </source>
</evidence>
<dbReference type="SUPFAM" id="SSF48403">
    <property type="entry name" value="Ankyrin repeat"/>
    <property type="match status" value="1"/>
</dbReference>
<name>A0A1S8X7U2_OPIVI</name>
<sequence>MSQSNGLMKSIDVLILTGVKKSPILTTKFSTFLKVVDSEAVSDWPERTTANYEPPYSHKQSKDNGDLLTILENDEAECLVPFVALPSERYESDERIFKEDTMLDRRKKRNLLHIASILSATKCVKLLVNSPYFWDPDRLDAKGWTPLQIAEDRDDLSTLYELAVHSRELRHFKPTIPTDGGRQFVSSCLVWPQDVLLDPFDMIEFYLPTLRGIGRGVTPYLTVRTSKTGLSGRSMALLFELLLANPYMSTVTALVGNVDQDPFSNNADCEASCLWPMQPIEVSYISDHDDQCQIYPDCLFRSWMLSFNYQDDFFQAFKELYNIWKFHRFAGSYSEENENIKARLSPITLLSACRVAIRRHLVNKTFPSIPDSQACIYPNYVRHVLQLGLPQILTDFLLYREMWPDTEWTEQPRWRDRKKRRPREVKLDAHGPGYVVDNGFIPNLRIPCNALPFKYTGIQKYSEGKREAELEKTIRGKAYWDVRLPNLLGKSMLFG</sequence>
<reference evidence="1 2" key="1">
    <citation type="submission" date="2015-03" db="EMBL/GenBank/DDBJ databases">
        <title>Draft genome of the nematode, Opisthorchis viverrini.</title>
        <authorList>
            <person name="Mitreva M."/>
        </authorList>
    </citation>
    <scope>NUCLEOTIDE SEQUENCE [LARGE SCALE GENOMIC DNA]</scope>
    <source>
        <strain evidence="1">Khon Kaen</strain>
    </source>
</reference>
<proteinExistence type="predicted"/>
<gene>
    <name evidence="1" type="ORF">X801_01281</name>
</gene>
<dbReference type="AlphaFoldDB" id="A0A1S8X7U2"/>
<protein>
    <submittedName>
        <fullName evidence="1">Uncharacterized protein</fullName>
    </submittedName>
</protein>
<dbReference type="Proteomes" id="UP000243686">
    <property type="component" value="Unassembled WGS sequence"/>
</dbReference>
<dbReference type="InterPro" id="IPR036770">
    <property type="entry name" value="Ankyrin_rpt-contain_sf"/>
</dbReference>
<accession>A0A1S8X7U2</accession>
<dbReference type="EMBL" id="KV891677">
    <property type="protein sequence ID" value="OON22815.1"/>
    <property type="molecule type" value="Genomic_DNA"/>
</dbReference>
<keyword evidence="2" id="KW-1185">Reference proteome</keyword>